<accession>A0A4Q7NRM8</accession>
<evidence type="ECO:0000256" key="3">
    <source>
        <dbReference type="ARBA" id="ARBA00022729"/>
    </source>
</evidence>
<dbReference type="RefSeq" id="WP_165400177.1">
    <property type="nucleotide sequence ID" value="NZ_SGXD01000002.1"/>
</dbReference>
<reference evidence="7 8" key="1">
    <citation type="submission" date="2019-02" db="EMBL/GenBank/DDBJ databases">
        <title>Genomic Encyclopedia of Type Strains, Phase IV (KMG-IV): sequencing the most valuable type-strain genomes for metagenomic binning, comparative biology and taxonomic classification.</title>
        <authorList>
            <person name="Goeker M."/>
        </authorList>
    </citation>
    <scope>NUCLEOTIDE SEQUENCE [LARGE SCALE GENOMIC DNA]</scope>
    <source>
        <strain evidence="7 8">DSM 45622</strain>
    </source>
</reference>
<keyword evidence="2" id="KW-0813">Transport</keyword>
<dbReference type="Proteomes" id="UP000293638">
    <property type="component" value="Unassembled WGS sequence"/>
</dbReference>
<dbReference type="PROSITE" id="PS51257">
    <property type="entry name" value="PROKAR_LIPOPROTEIN"/>
    <property type="match status" value="1"/>
</dbReference>
<evidence type="ECO:0000259" key="6">
    <source>
        <dbReference type="Pfam" id="PF00496"/>
    </source>
</evidence>
<feature type="signal peptide" evidence="5">
    <location>
        <begin position="1"/>
        <end position="20"/>
    </location>
</feature>
<evidence type="ECO:0000256" key="4">
    <source>
        <dbReference type="SAM" id="MobiDB-lite"/>
    </source>
</evidence>
<protein>
    <submittedName>
        <fullName evidence="7">Peptide/nickel transport system substrate-binding protein</fullName>
    </submittedName>
</protein>
<dbReference type="InterPro" id="IPR000914">
    <property type="entry name" value="SBP_5_dom"/>
</dbReference>
<comment type="similarity">
    <text evidence="1">Belongs to the bacterial solute-binding protein 5 family.</text>
</comment>
<dbReference type="GO" id="GO:1904680">
    <property type="term" value="F:peptide transmembrane transporter activity"/>
    <property type="evidence" value="ECO:0007669"/>
    <property type="project" value="TreeGrafter"/>
</dbReference>
<evidence type="ECO:0000313" key="8">
    <source>
        <dbReference type="Proteomes" id="UP000293638"/>
    </source>
</evidence>
<sequence length="533" mass="56146">MTPPLRLAPALVATALVLTACSGSSGTSSKTASTSAASTGASAPAGKTTLVVGLSGDIGQPPDPDVYYANNGLAIVLNAYEGLVQYKNDADTVQIAPRLATSWTVDKTHTVYTFTLRPGVTFHDGTPFTSAAVKASFDRRNAVKGGAAYMTAGVKSVDTSDPMKAVVTLDAPNSAFLDYLASPFGPKMQSPAGIAKYAGKDHDQTYLQTHDIGSGPYTLTSVQPGTEYDLTQYPGYWGKKSPFTKVRLPIFSDPSALQLALDKGQVDTVVAALPSSALKKYKDKKGISNYFLPTLQSALVTVNPTRSFFATVPARMAFLKTINQQQLVSQVLGERSEPATTLYAKGMIPGGADKQTITYDPSAMKAYAKTLPSGTSMSIGYASDNVNAQQMANIVAAQLQADGIKATAKGFPTSQVFGWVQDPPKGPDAFIDGNNGPDGGSPYMWGHVFWDKTGGIDYFGCDDPQTDSELNTAVKTGDTALYVSAAQKYAATGCYLNLSYNKDWVVAQSWLTGVAAAHNIGANELDFSLLGVG</sequence>
<keyword evidence="3 5" id="KW-0732">Signal</keyword>
<dbReference type="SUPFAM" id="SSF53850">
    <property type="entry name" value="Periplasmic binding protein-like II"/>
    <property type="match status" value="1"/>
</dbReference>
<dbReference type="Gene3D" id="3.10.105.10">
    <property type="entry name" value="Dipeptide-binding Protein, Domain 3"/>
    <property type="match status" value="1"/>
</dbReference>
<dbReference type="Pfam" id="PF00496">
    <property type="entry name" value="SBP_bac_5"/>
    <property type="match status" value="1"/>
</dbReference>
<feature type="domain" description="Solute-binding protein family 5" evidence="6">
    <location>
        <begin position="95"/>
        <end position="418"/>
    </location>
</feature>
<evidence type="ECO:0000313" key="7">
    <source>
        <dbReference type="EMBL" id="RZS89711.1"/>
    </source>
</evidence>
<dbReference type="CDD" id="cd00995">
    <property type="entry name" value="PBP2_NikA_DppA_OppA_like"/>
    <property type="match status" value="1"/>
</dbReference>
<dbReference type="EMBL" id="SGXD01000002">
    <property type="protein sequence ID" value="RZS89711.1"/>
    <property type="molecule type" value="Genomic_DNA"/>
</dbReference>
<feature type="region of interest" description="Disordered" evidence="4">
    <location>
        <begin position="23"/>
        <end position="43"/>
    </location>
</feature>
<dbReference type="PANTHER" id="PTHR30290:SF9">
    <property type="entry name" value="OLIGOPEPTIDE-BINDING PROTEIN APPA"/>
    <property type="match status" value="1"/>
</dbReference>
<dbReference type="GO" id="GO:0015833">
    <property type="term" value="P:peptide transport"/>
    <property type="evidence" value="ECO:0007669"/>
    <property type="project" value="TreeGrafter"/>
</dbReference>
<dbReference type="Gene3D" id="3.40.190.10">
    <property type="entry name" value="Periplasmic binding protein-like II"/>
    <property type="match status" value="1"/>
</dbReference>
<evidence type="ECO:0000256" key="1">
    <source>
        <dbReference type="ARBA" id="ARBA00005695"/>
    </source>
</evidence>
<dbReference type="AlphaFoldDB" id="A0A4Q7NRM8"/>
<proteinExistence type="inferred from homology"/>
<organism evidence="7 8">
    <name type="scientific">Motilibacter rhizosphaerae</name>
    <dbReference type="NCBI Taxonomy" id="598652"/>
    <lineage>
        <taxon>Bacteria</taxon>
        <taxon>Bacillati</taxon>
        <taxon>Actinomycetota</taxon>
        <taxon>Actinomycetes</taxon>
        <taxon>Motilibacterales</taxon>
        <taxon>Motilibacteraceae</taxon>
        <taxon>Motilibacter</taxon>
    </lineage>
</organism>
<dbReference type="InterPro" id="IPR039424">
    <property type="entry name" value="SBP_5"/>
</dbReference>
<feature type="chain" id="PRO_5039257433" evidence="5">
    <location>
        <begin position="21"/>
        <end position="533"/>
    </location>
</feature>
<evidence type="ECO:0000256" key="2">
    <source>
        <dbReference type="ARBA" id="ARBA00022448"/>
    </source>
</evidence>
<name>A0A4Q7NRM8_9ACTN</name>
<keyword evidence="8" id="KW-1185">Reference proteome</keyword>
<evidence type="ECO:0000256" key="5">
    <source>
        <dbReference type="SAM" id="SignalP"/>
    </source>
</evidence>
<dbReference type="PANTHER" id="PTHR30290">
    <property type="entry name" value="PERIPLASMIC BINDING COMPONENT OF ABC TRANSPORTER"/>
    <property type="match status" value="1"/>
</dbReference>
<comment type="caution">
    <text evidence="7">The sequence shown here is derived from an EMBL/GenBank/DDBJ whole genome shotgun (WGS) entry which is preliminary data.</text>
</comment>
<gene>
    <name evidence="7" type="ORF">EV189_1484</name>
</gene>